<sequence length="376" mass="43948">MNVLLQVQINIVSSILAVIILGHAYFNMNRKKIRNKIFLWILALTLLTLILETFSILLDGPEMRPYITLHKLVNILGFSIAPVIPFLGYMFSKEWVSRYQKEKIKSNYLLFTLPLVINLIGALLSYKGNGLFHITGTNTYERGTLFFILPTITYIYFSYNLYFIYKLRRKFSSSELVIFSTFYIVPAISIYIQLEYASYLTIWNSLTIILVFAYMFILNEQAYRDSLTGLENRLSYEHYAQNINKKRLQKLFIVYLDIDEFKMINDQFGHLEGDEAIKIFADLLVESFRVKHKRLIRLGGDEFLILLNAQKQEQVEACIQLLIQQVETYNTRAMKPYRLKFSFGLAGYTKAVDCIHQILETADQAMYAQKQSRKGY</sequence>
<dbReference type="NCBIfam" id="TIGR00254">
    <property type="entry name" value="GGDEF"/>
    <property type="match status" value="1"/>
</dbReference>
<feature type="transmembrane region" description="Helical" evidence="1">
    <location>
        <begin position="108"/>
        <end position="126"/>
    </location>
</feature>
<dbReference type="Gene3D" id="3.30.70.270">
    <property type="match status" value="1"/>
</dbReference>
<proteinExistence type="predicted"/>
<dbReference type="SMART" id="SM00267">
    <property type="entry name" value="GGDEF"/>
    <property type="match status" value="1"/>
</dbReference>
<keyword evidence="1" id="KW-1133">Transmembrane helix</keyword>
<dbReference type="CDD" id="cd01949">
    <property type="entry name" value="GGDEF"/>
    <property type="match status" value="1"/>
</dbReference>
<dbReference type="EMBL" id="WJXB01000002">
    <property type="protein sequence ID" value="MRN52929.1"/>
    <property type="molecule type" value="Genomic_DNA"/>
</dbReference>
<evidence type="ECO:0000313" key="4">
    <source>
        <dbReference type="Proteomes" id="UP000463051"/>
    </source>
</evidence>
<accession>A0A7X2L126</accession>
<evidence type="ECO:0000256" key="1">
    <source>
        <dbReference type="SAM" id="Phobius"/>
    </source>
</evidence>
<dbReference type="GO" id="GO:0043709">
    <property type="term" value="P:cell adhesion involved in single-species biofilm formation"/>
    <property type="evidence" value="ECO:0007669"/>
    <property type="project" value="TreeGrafter"/>
</dbReference>
<dbReference type="SUPFAM" id="SSF55073">
    <property type="entry name" value="Nucleotide cyclase"/>
    <property type="match status" value="1"/>
</dbReference>
<protein>
    <submittedName>
        <fullName evidence="3">Diguanylate cyclase</fullName>
    </submittedName>
</protein>
<dbReference type="InterPro" id="IPR050469">
    <property type="entry name" value="Diguanylate_Cyclase"/>
</dbReference>
<dbReference type="InterPro" id="IPR000160">
    <property type="entry name" value="GGDEF_dom"/>
</dbReference>
<feature type="transmembrane region" description="Helical" evidence="1">
    <location>
        <begin position="146"/>
        <end position="164"/>
    </location>
</feature>
<dbReference type="GO" id="GO:1902201">
    <property type="term" value="P:negative regulation of bacterial-type flagellum-dependent cell motility"/>
    <property type="evidence" value="ECO:0007669"/>
    <property type="project" value="TreeGrafter"/>
</dbReference>
<feature type="transmembrane region" description="Helical" evidence="1">
    <location>
        <begin position="69"/>
        <end position="87"/>
    </location>
</feature>
<dbReference type="Pfam" id="PF00990">
    <property type="entry name" value="GGDEF"/>
    <property type="match status" value="1"/>
</dbReference>
<feature type="transmembrane region" description="Helical" evidence="1">
    <location>
        <begin position="38"/>
        <end position="57"/>
    </location>
</feature>
<dbReference type="RefSeq" id="WP_154117920.1">
    <property type="nucleotide sequence ID" value="NZ_WJXB01000002.1"/>
</dbReference>
<feature type="transmembrane region" description="Helical" evidence="1">
    <location>
        <begin position="200"/>
        <end position="218"/>
    </location>
</feature>
<dbReference type="InterPro" id="IPR029787">
    <property type="entry name" value="Nucleotide_cyclase"/>
</dbReference>
<dbReference type="AlphaFoldDB" id="A0A7X2L126"/>
<organism evidence="3 4">
    <name type="scientific">Paenibacillus monticola</name>
    <dbReference type="NCBI Taxonomy" id="2666075"/>
    <lineage>
        <taxon>Bacteria</taxon>
        <taxon>Bacillati</taxon>
        <taxon>Bacillota</taxon>
        <taxon>Bacilli</taxon>
        <taxon>Bacillales</taxon>
        <taxon>Paenibacillaceae</taxon>
        <taxon>Paenibacillus</taxon>
    </lineage>
</organism>
<comment type="caution">
    <text evidence="3">The sequence shown here is derived from an EMBL/GenBank/DDBJ whole genome shotgun (WGS) entry which is preliminary data.</text>
</comment>
<dbReference type="PANTHER" id="PTHR45138">
    <property type="entry name" value="REGULATORY COMPONENTS OF SENSORY TRANSDUCTION SYSTEM"/>
    <property type="match status" value="1"/>
</dbReference>
<keyword evidence="1" id="KW-0812">Transmembrane</keyword>
<feature type="transmembrane region" description="Helical" evidence="1">
    <location>
        <begin position="6"/>
        <end position="26"/>
    </location>
</feature>
<dbReference type="InterPro" id="IPR043128">
    <property type="entry name" value="Rev_trsase/Diguanyl_cyclase"/>
</dbReference>
<dbReference type="PANTHER" id="PTHR45138:SF9">
    <property type="entry name" value="DIGUANYLATE CYCLASE DGCM-RELATED"/>
    <property type="match status" value="1"/>
</dbReference>
<feature type="domain" description="GGDEF" evidence="2">
    <location>
        <begin position="249"/>
        <end position="376"/>
    </location>
</feature>
<dbReference type="Proteomes" id="UP000463051">
    <property type="component" value="Unassembled WGS sequence"/>
</dbReference>
<feature type="transmembrane region" description="Helical" evidence="1">
    <location>
        <begin position="176"/>
        <end position="194"/>
    </location>
</feature>
<reference evidence="3 4" key="1">
    <citation type="submission" date="2019-11" db="EMBL/GenBank/DDBJ databases">
        <title>Paenibacillus monticola sp. nov., a novel PGPR strain isolated from mountain sample in China.</title>
        <authorList>
            <person name="Zhao Q."/>
            <person name="Li H.-P."/>
            <person name="Zhang J.-L."/>
        </authorList>
    </citation>
    <scope>NUCLEOTIDE SEQUENCE [LARGE SCALE GENOMIC DNA]</scope>
    <source>
        <strain evidence="3 4">LC-T2</strain>
    </source>
</reference>
<gene>
    <name evidence="3" type="ORF">GJB61_07945</name>
</gene>
<keyword evidence="4" id="KW-1185">Reference proteome</keyword>
<dbReference type="GO" id="GO:0052621">
    <property type="term" value="F:diguanylate cyclase activity"/>
    <property type="evidence" value="ECO:0007669"/>
    <property type="project" value="TreeGrafter"/>
</dbReference>
<dbReference type="GO" id="GO:0005886">
    <property type="term" value="C:plasma membrane"/>
    <property type="evidence" value="ECO:0007669"/>
    <property type="project" value="TreeGrafter"/>
</dbReference>
<keyword evidence="1" id="KW-0472">Membrane</keyword>
<evidence type="ECO:0000313" key="3">
    <source>
        <dbReference type="EMBL" id="MRN52929.1"/>
    </source>
</evidence>
<dbReference type="PROSITE" id="PS50887">
    <property type="entry name" value="GGDEF"/>
    <property type="match status" value="1"/>
</dbReference>
<evidence type="ECO:0000259" key="2">
    <source>
        <dbReference type="PROSITE" id="PS50887"/>
    </source>
</evidence>
<name>A0A7X2L126_9BACL</name>